<dbReference type="Proteomes" id="UP000315540">
    <property type="component" value="Unassembled WGS sequence"/>
</dbReference>
<dbReference type="RefSeq" id="WP_140596421.1">
    <property type="nucleotide sequence ID" value="NZ_VFWZ01000008.1"/>
</dbReference>
<dbReference type="AlphaFoldDB" id="A0A504J8D5"/>
<dbReference type="Gene3D" id="1.10.220.10">
    <property type="entry name" value="Annexin"/>
    <property type="match status" value="1"/>
</dbReference>
<evidence type="ECO:0000256" key="1">
    <source>
        <dbReference type="SAM" id="Phobius"/>
    </source>
</evidence>
<dbReference type="SUPFAM" id="SSF47874">
    <property type="entry name" value="Annexin"/>
    <property type="match status" value="1"/>
</dbReference>
<dbReference type="OrthoDB" id="979852at2"/>
<organism evidence="2 3">
    <name type="scientific">Aquimarina algicola</name>
    <dbReference type="NCBI Taxonomy" id="2589995"/>
    <lineage>
        <taxon>Bacteria</taxon>
        <taxon>Pseudomonadati</taxon>
        <taxon>Bacteroidota</taxon>
        <taxon>Flavobacteriia</taxon>
        <taxon>Flavobacteriales</taxon>
        <taxon>Flavobacteriaceae</taxon>
        <taxon>Aquimarina</taxon>
    </lineage>
</organism>
<evidence type="ECO:0000313" key="3">
    <source>
        <dbReference type="Proteomes" id="UP000315540"/>
    </source>
</evidence>
<accession>A0A504J8D5</accession>
<keyword evidence="1" id="KW-0472">Membrane</keyword>
<comment type="caution">
    <text evidence="2">The sequence shown here is derived from an EMBL/GenBank/DDBJ whole genome shotgun (WGS) entry which is preliminary data.</text>
</comment>
<gene>
    <name evidence="2" type="ORF">FHK87_21175</name>
</gene>
<reference evidence="2 3" key="1">
    <citation type="submission" date="2019-06" db="EMBL/GenBank/DDBJ databases">
        <authorList>
            <person name="Meng X."/>
        </authorList>
    </citation>
    <scope>NUCLEOTIDE SEQUENCE [LARGE SCALE GENOMIC DNA]</scope>
    <source>
        <strain evidence="2 3">M625</strain>
    </source>
</reference>
<dbReference type="GO" id="GO:0005544">
    <property type="term" value="F:calcium-dependent phospholipid binding"/>
    <property type="evidence" value="ECO:0007669"/>
    <property type="project" value="InterPro"/>
</dbReference>
<keyword evidence="1" id="KW-1133">Transmembrane helix</keyword>
<evidence type="ECO:0000313" key="2">
    <source>
        <dbReference type="EMBL" id="TPN82940.1"/>
    </source>
</evidence>
<dbReference type="GO" id="GO:0005509">
    <property type="term" value="F:calcium ion binding"/>
    <property type="evidence" value="ECO:0007669"/>
    <property type="project" value="InterPro"/>
</dbReference>
<protein>
    <recommendedName>
        <fullName evidence="4">Annexin</fullName>
    </recommendedName>
</protein>
<name>A0A504J8D5_9FLAO</name>
<keyword evidence="3" id="KW-1185">Reference proteome</keyword>
<dbReference type="InterPro" id="IPR037104">
    <property type="entry name" value="Annexin_sf"/>
</dbReference>
<evidence type="ECO:0008006" key="4">
    <source>
        <dbReference type="Google" id="ProtNLM"/>
    </source>
</evidence>
<feature type="transmembrane region" description="Helical" evidence="1">
    <location>
        <begin position="27"/>
        <end position="48"/>
    </location>
</feature>
<keyword evidence="1" id="KW-0812">Transmembrane</keyword>
<dbReference type="EMBL" id="VFWZ01000008">
    <property type="protein sequence ID" value="TPN82940.1"/>
    <property type="molecule type" value="Genomic_DNA"/>
</dbReference>
<proteinExistence type="predicted"/>
<sequence length="144" mass="16022">MAVPAAALAMQAIQNRPKVKVNVSKDVTTVLLAGSLGVGVFFAAWVLAKKWKRNRREVNALQPGNPANYAIRLKLAFENDKPFGWGTDEEAVFQTLEEIPSDAMRRKVERAYKDLYGSHLSADLMDELTTQEFAIAQEIINSKT</sequence>